<dbReference type="Gene3D" id="2.80.10.50">
    <property type="match status" value="1"/>
</dbReference>
<keyword evidence="3" id="KW-1185">Reference proteome</keyword>
<proteinExistence type="predicted"/>
<dbReference type="EMBL" id="WJQU01000002">
    <property type="protein sequence ID" value="KAJ6640816.1"/>
    <property type="molecule type" value="Genomic_DNA"/>
</dbReference>
<comment type="caution">
    <text evidence="2">The sequence shown here is derived from an EMBL/GenBank/DDBJ whole genome shotgun (WGS) entry which is preliminary data.</text>
</comment>
<name>A0A9Q0N085_9DIPT</name>
<dbReference type="AlphaFoldDB" id="A0A9Q0N085"/>
<dbReference type="CDD" id="cd00161">
    <property type="entry name" value="beta-trefoil_Ricin-like"/>
    <property type="match status" value="1"/>
</dbReference>
<sequence length="142" mass="15809">MKLVLLISAVVSVTKGGELFWGDATEITDIGLFSLQCQQDGKFLTAGQSGMLMRQEWFDSPNQKFFFKSSQKNNEVFWKLSPIDGSKDIADYYKITDVGHGKYHLKSLSSGKCLQAQGRNAVGESECITDEPTQRWFAALAT</sequence>
<gene>
    <name evidence="2" type="ORF">Bhyg_05749</name>
</gene>
<dbReference type="SUPFAM" id="SSF50370">
    <property type="entry name" value="Ricin B-like lectins"/>
    <property type="match status" value="1"/>
</dbReference>
<feature type="chain" id="PRO_5040115225" description="Ricin B lectin domain-containing protein" evidence="1">
    <location>
        <begin position="17"/>
        <end position="142"/>
    </location>
</feature>
<accession>A0A9Q0N085</accession>
<keyword evidence="1" id="KW-0732">Signal</keyword>
<evidence type="ECO:0000313" key="2">
    <source>
        <dbReference type="EMBL" id="KAJ6640816.1"/>
    </source>
</evidence>
<reference evidence="2" key="1">
    <citation type="submission" date="2022-07" db="EMBL/GenBank/DDBJ databases">
        <authorList>
            <person name="Trinca V."/>
            <person name="Uliana J.V.C."/>
            <person name="Torres T.T."/>
            <person name="Ward R.J."/>
            <person name="Monesi N."/>
        </authorList>
    </citation>
    <scope>NUCLEOTIDE SEQUENCE</scope>
    <source>
        <strain evidence="2">HSMRA1968</strain>
        <tissue evidence="2">Whole embryos</tissue>
    </source>
</reference>
<evidence type="ECO:0008006" key="4">
    <source>
        <dbReference type="Google" id="ProtNLM"/>
    </source>
</evidence>
<dbReference type="Proteomes" id="UP001151699">
    <property type="component" value="Chromosome B"/>
</dbReference>
<feature type="signal peptide" evidence="1">
    <location>
        <begin position="1"/>
        <end position="16"/>
    </location>
</feature>
<evidence type="ECO:0000256" key="1">
    <source>
        <dbReference type="SAM" id="SignalP"/>
    </source>
</evidence>
<protein>
    <recommendedName>
        <fullName evidence="4">Ricin B lectin domain-containing protein</fullName>
    </recommendedName>
</protein>
<dbReference type="OrthoDB" id="10311738at2759"/>
<dbReference type="InterPro" id="IPR035992">
    <property type="entry name" value="Ricin_B-like_lectins"/>
</dbReference>
<evidence type="ECO:0000313" key="3">
    <source>
        <dbReference type="Proteomes" id="UP001151699"/>
    </source>
</evidence>
<organism evidence="2 3">
    <name type="scientific">Pseudolycoriella hygida</name>
    <dbReference type="NCBI Taxonomy" id="35572"/>
    <lineage>
        <taxon>Eukaryota</taxon>
        <taxon>Metazoa</taxon>
        <taxon>Ecdysozoa</taxon>
        <taxon>Arthropoda</taxon>
        <taxon>Hexapoda</taxon>
        <taxon>Insecta</taxon>
        <taxon>Pterygota</taxon>
        <taxon>Neoptera</taxon>
        <taxon>Endopterygota</taxon>
        <taxon>Diptera</taxon>
        <taxon>Nematocera</taxon>
        <taxon>Sciaroidea</taxon>
        <taxon>Sciaridae</taxon>
        <taxon>Pseudolycoriella</taxon>
    </lineage>
</organism>